<gene>
    <name evidence="1" type="ORF">AXG93_3943s1240</name>
</gene>
<accession>A0A176WE24</accession>
<dbReference type="AlphaFoldDB" id="A0A176WE24"/>
<keyword evidence="2" id="KW-1185">Reference proteome</keyword>
<evidence type="ECO:0000313" key="2">
    <source>
        <dbReference type="Proteomes" id="UP000077202"/>
    </source>
</evidence>
<dbReference type="EMBL" id="LVLJ01001228">
    <property type="protein sequence ID" value="OAE30893.1"/>
    <property type="molecule type" value="Genomic_DNA"/>
</dbReference>
<name>A0A176WE24_MARPO</name>
<reference evidence="1" key="1">
    <citation type="submission" date="2016-03" db="EMBL/GenBank/DDBJ databases">
        <title>Mechanisms controlling the formation of the plant cell surface in tip-growing cells are functionally conserved among land plants.</title>
        <authorList>
            <person name="Honkanen S."/>
            <person name="Jones V.A."/>
            <person name="Morieri G."/>
            <person name="Champion C."/>
            <person name="Hetherington A.J."/>
            <person name="Kelly S."/>
            <person name="Saint-Marcoux D."/>
            <person name="Proust H."/>
            <person name="Prescott H."/>
            <person name="Dolan L."/>
        </authorList>
    </citation>
    <scope>NUCLEOTIDE SEQUENCE [LARGE SCALE GENOMIC DNA]</scope>
    <source>
        <tissue evidence="1">Whole gametophyte</tissue>
    </source>
</reference>
<evidence type="ECO:0000313" key="1">
    <source>
        <dbReference type="EMBL" id="OAE30893.1"/>
    </source>
</evidence>
<dbReference type="Proteomes" id="UP000077202">
    <property type="component" value="Unassembled WGS sequence"/>
</dbReference>
<organism evidence="1 2">
    <name type="scientific">Marchantia polymorpha subsp. ruderalis</name>
    <dbReference type="NCBI Taxonomy" id="1480154"/>
    <lineage>
        <taxon>Eukaryota</taxon>
        <taxon>Viridiplantae</taxon>
        <taxon>Streptophyta</taxon>
        <taxon>Embryophyta</taxon>
        <taxon>Marchantiophyta</taxon>
        <taxon>Marchantiopsida</taxon>
        <taxon>Marchantiidae</taxon>
        <taxon>Marchantiales</taxon>
        <taxon>Marchantiaceae</taxon>
        <taxon>Marchantia</taxon>
    </lineage>
</organism>
<proteinExistence type="predicted"/>
<protein>
    <submittedName>
        <fullName evidence="1">Uncharacterized protein</fullName>
    </submittedName>
</protein>
<comment type="caution">
    <text evidence="1">The sequence shown here is derived from an EMBL/GenBank/DDBJ whole genome shotgun (WGS) entry which is preliminary data.</text>
</comment>
<sequence length="146" mass="16178">MFSKDKEAEKEKSMGIPTQKKLRHLGCPCVLQNRLQWLQYLKSLLIVVKSASALDLFTKRISLAPFAVPGSWRGGVHAVAASGVCEPVEDRAMDWLYPQLHAPSACCQFNLYCNESIVQKPEATVLAVRIMVMVIVMSTAVEPDDS</sequence>